<proteinExistence type="predicted"/>
<reference evidence="3" key="2">
    <citation type="submission" date="2017-02" db="UniProtKB">
        <authorList>
            <consortium name="WormBaseParasite"/>
        </authorList>
    </citation>
    <scope>IDENTIFICATION</scope>
</reference>
<keyword evidence="2" id="KW-1185">Reference proteome</keyword>
<evidence type="ECO:0000313" key="2">
    <source>
        <dbReference type="Proteomes" id="UP000035642"/>
    </source>
</evidence>
<organism evidence="2 3">
    <name type="scientific">Angiostrongylus cantonensis</name>
    <name type="common">Rat lungworm</name>
    <dbReference type="NCBI Taxonomy" id="6313"/>
    <lineage>
        <taxon>Eukaryota</taxon>
        <taxon>Metazoa</taxon>
        <taxon>Ecdysozoa</taxon>
        <taxon>Nematoda</taxon>
        <taxon>Chromadorea</taxon>
        <taxon>Rhabditida</taxon>
        <taxon>Rhabditina</taxon>
        <taxon>Rhabditomorpha</taxon>
        <taxon>Strongyloidea</taxon>
        <taxon>Metastrongylidae</taxon>
        <taxon>Angiostrongylus</taxon>
    </lineage>
</organism>
<sequence length="90" mass="8941">MVRAVLFVAISGFLLSDVLAHLSGSGGCLCTPPLIAPCGCAGAAPVLVVPQITLPPLPKLEPLPLWPSLCAGSIGCGCGLPSPQFGYGGK</sequence>
<evidence type="ECO:0000256" key="1">
    <source>
        <dbReference type="SAM" id="SignalP"/>
    </source>
</evidence>
<accession>A0A0K0DBY8</accession>
<dbReference type="AlphaFoldDB" id="A0A0K0DBY8"/>
<dbReference type="Proteomes" id="UP000035642">
    <property type="component" value="Unassembled WGS sequence"/>
</dbReference>
<dbReference type="PROSITE" id="PS51257">
    <property type="entry name" value="PROKAR_LIPOPROTEIN"/>
    <property type="match status" value="1"/>
</dbReference>
<reference evidence="2" key="1">
    <citation type="submission" date="2012-09" db="EMBL/GenBank/DDBJ databases">
        <authorList>
            <person name="Martin A.A."/>
        </authorList>
    </citation>
    <scope>NUCLEOTIDE SEQUENCE</scope>
</reference>
<evidence type="ECO:0000313" key="3">
    <source>
        <dbReference type="WBParaSite" id="ACAC_0000800901-mRNA-1"/>
    </source>
</evidence>
<feature type="signal peptide" evidence="1">
    <location>
        <begin position="1"/>
        <end position="20"/>
    </location>
</feature>
<feature type="chain" id="PRO_5005326639" evidence="1">
    <location>
        <begin position="21"/>
        <end position="90"/>
    </location>
</feature>
<protein>
    <submittedName>
        <fullName evidence="3">Hydrophobin</fullName>
    </submittedName>
</protein>
<dbReference type="WBParaSite" id="ACAC_0000800901-mRNA-1">
    <property type="protein sequence ID" value="ACAC_0000800901-mRNA-1"/>
    <property type="gene ID" value="ACAC_0000800901"/>
</dbReference>
<keyword evidence="1" id="KW-0732">Signal</keyword>
<name>A0A0K0DBY8_ANGCA</name>